<dbReference type="Proteomes" id="UP001372834">
    <property type="component" value="Unassembled WGS sequence"/>
</dbReference>
<name>A0AAN8SC22_POLSC</name>
<accession>A0AAN8SC22</accession>
<dbReference type="EMBL" id="JAWJWE010000002">
    <property type="protein sequence ID" value="KAK6642934.1"/>
    <property type="molecule type" value="Genomic_DNA"/>
</dbReference>
<feature type="non-terminal residue" evidence="2">
    <location>
        <position position="55"/>
    </location>
</feature>
<evidence type="ECO:0000313" key="2">
    <source>
        <dbReference type="EMBL" id="KAK6642934.1"/>
    </source>
</evidence>
<protein>
    <submittedName>
        <fullName evidence="2">Uncharacterized protein</fullName>
    </submittedName>
</protein>
<evidence type="ECO:0000256" key="1">
    <source>
        <dbReference type="SAM" id="MobiDB-lite"/>
    </source>
</evidence>
<comment type="caution">
    <text evidence="2">The sequence shown here is derived from an EMBL/GenBank/DDBJ whole genome shotgun (WGS) entry which is preliminary data.</text>
</comment>
<reference evidence="2 3" key="1">
    <citation type="submission" date="2023-10" db="EMBL/GenBank/DDBJ databases">
        <title>Genomes of two closely related lineages of the louse Polyplax serrata with different host specificities.</title>
        <authorList>
            <person name="Martinu J."/>
            <person name="Tarabai H."/>
            <person name="Stefka J."/>
            <person name="Hypsa V."/>
        </authorList>
    </citation>
    <scope>NUCLEOTIDE SEQUENCE [LARGE SCALE GENOMIC DNA]</scope>
    <source>
        <strain evidence="2">HR10_N</strain>
    </source>
</reference>
<feature type="compositionally biased region" description="Basic and acidic residues" evidence="1">
    <location>
        <begin position="14"/>
        <end position="24"/>
    </location>
</feature>
<proteinExistence type="predicted"/>
<feature type="region of interest" description="Disordered" evidence="1">
    <location>
        <begin position="1"/>
        <end position="55"/>
    </location>
</feature>
<gene>
    <name evidence="2" type="ORF">RUM43_004436</name>
</gene>
<sequence>MILSFVTSEVTTRPIKEGEEEAHSTWEQLLKASRYADPKKPRRKSKGEHLAGQGR</sequence>
<dbReference type="AlphaFoldDB" id="A0AAN8SC22"/>
<evidence type="ECO:0000313" key="3">
    <source>
        <dbReference type="Proteomes" id="UP001372834"/>
    </source>
</evidence>
<feature type="compositionally biased region" description="Polar residues" evidence="1">
    <location>
        <begin position="1"/>
        <end position="11"/>
    </location>
</feature>
<organism evidence="2 3">
    <name type="scientific">Polyplax serrata</name>
    <name type="common">Common mouse louse</name>
    <dbReference type="NCBI Taxonomy" id="468196"/>
    <lineage>
        <taxon>Eukaryota</taxon>
        <taxon>Metazoa</taxon>
        <taxon>Ecdysozoa</taxon>
        <taxon>Arthropoda</taxon>
        <taxon>Hexapoda</taxon>
        <taxon>Insecta</taxon>
        <taxon>Pterygota</taxon>
        <taxon>Neoptera</taxon>
        <taxon>Paraneoptera</taxon>
        <taxon>Psocodea</taxon>
        <taxon>Troctomorpha</taxon>
        <taxon>Phthiraptera</taxon>
        <taxon>Anoplura</taxon>
        <taxon>Polyplacidae</taxon>
        <taxon>Polyplax</taxon>
    </lineage>
</organism>